<dbReference type="GO" id="GO:0005886">
    <property type="term" value="C:plasma membrane"/>
    <property type="evidence" value="ECO:0007669"/>
    <property type="project" value="UniProtKB-SubCell"/>
</dbReference>
<sequence length="123" mass="13918">MLLYNFGYVPYQLFLSVATAGIPLAVAKYIAKYNAMEEYEIGRRLFRTGIYLMIASGIICFLAMYSLAPFLAGLQQLDGGYSLQDGVQVIRAVSFALLIIPIMSLLRGFSRVIIQWDHLLYHR</sequence>
<reference evidence="7 8" key="1">
    <citation type="submission" date="2018-06" db="EMBL/GenBank/DDBJ databases">
        <authorList>
            <consortium name="Pathogen Informatics"/>
            <person name="Doyle S."/>
        </authorList>
    </citation>
    <scope>NUCLEOTIDE SEQUENCE [LARGE SCALE GENOMIC DNA]</scope>
    <source>
        <strain evidence="7 8">NCTC13940</strain>
    </source>
</reference>
<dbReference type="AlphaFoldDB" id="A0A2X3H3T3"/>
<evidence type="ECO:0000313" key="8">
    <source>
        <dbReference type="Proteomes" id="UP000250257"/>
    </source>
</evidence>
<dbReference type="PANTHER" id="PTHR30250:SF21">
    <property type="entry name" value="LIPID II FLIPPASE MURJ"/>
    <property type="match status" value="1"/>
</dbReference>
<evidence type="ECO:0000256" key="2">
    <source>
        <dbReference type="ARBA" id="ARBA00022475"/>
    </source>
</evidence>
<gene>
    <name evidence="7" type="primary">ytgP_1</name>
    <name evidence="7" type="ORF">NCTC13940_00477</name>
</gene>
<keyword evidence="3 6" id="KW-0812">Transmembrane</keyword>
<keyword evidence="4 6" id="KW-1133">Transmembrane helix</keyword>
<evidence type="ECO:0000313" key="7">
    <source>
        <dbReference type="EMBL" id="SQC65355.1"/>
    </source>
</evidence>
<name>A0A2X3H3T3_9LIST</name>
<keyword evidence="7" id="KW-0132">Cell division</keyword>
<protein>
    <submittedName>
        <fullName evidence="7">Probable cell division protein ytgP</fullName>
    </submittedName>
</protein>
<evidence type="ECO:0000256" key="5">
    <source>
        <dbReference type="ARBA" id="ARBA00023136"/>
    </source>
</evidence>
<keyword evidence="5 6" id="KW-0472">Membrane</keyword>
<dbReference type="GO" id="GO:0051301">
    <property type="term" value="P:cell division"/>
    <property type="evidence" value="ECO:0007669"/>
    <property type="project" value="UniProtKB-KW"/>
</dbReference>
<accession>A0A2X3H3T3</accession>
<comment type="subcellular location">
    <subcellularLocation>
        <location evidence="1">Cell membrane</location>
        <topology evidence="1">Multi-pass membrane protein</topology>
    </subcellularLocation>
</comment>
<evidence type="ECO:0000256" key="3">
    <source>
        <dbReference type="ARBA" id="ARBA00022692"/>
    </source>
</evidence>
<feature type="transmembrane region" description="Helical" evidence="6">
    <location>
        <begin position="12"/>
        <end position="30"/>
    </location>
</feature>
<evidence type="ECO:0000256" key="6">
    <source>
        <dbReference type="SAM" id="Phobius"/>
    </source>
</evidence>
<feature type="transmembrane region" description="Helical" evidence="6">
    <location>
        <begin position="88"/>
        <end position="106"/>
    </location>
</feature>
<dbReference type="PANTHER" id="PTHR30250">
    <property type="entry name" value="PST FAMILY PREDICTED COLANIC ACID TRANSPORTER"/>
    <property type="match status" value="1"/>
</dbReference>
<proteinExistence type="predicted"/>
<evidence type="ECO:0000256" key="1">
    <source>
        <dbReference type="ARBA" id="ARBA00004651"/>
    </source>
</evidence>
<organism evidence="7 8">
    <name type="scientific">Listeria fleischmannii subsp. fleischmannii</name>
    <dbReference type="NCBI Taxonomy" id="1671902"/>
    <lineage>
        <taxon>Bacteria</taxon>
        <taxon>Bacillati</taxon>
        <taxon>Bacillota</taxon>
        <taxon>Bacilli</taxon>
        <taxon>Bacillales</taxon>
        <taxon>Listeriaceae</taxon>
        <taxon>Listeria</taxon>
    </lineage>
</organism>
<keyword evidence="2" id="KW-1003">Cell membrane</keyword>
<dbReference type="EMBL" id="UAWT01000003">
    <property type="protein sequence ID" value="SQC65355.1"/>
    <property type="molecule type" value="Genomic_DNA"/>
</dbReference>
<dbReference type="InterPro" id="IPR050833">
    <property type="entry name" value="Poly_Biosynth_Transport"/>
</dbReference>
<evidence type="ECO:0000256" key="4">
    <source>
        <dbReference type="ARBA" id="ARBA00022989"/>
    </source>
</evidence>
<dbReference type="Proteomes" id="UP000250257">
    <property type="component" value="Unassembled WGS sequence"/>
</dbReference>
<keyword evidence="7" id="KW-0131">Cell cycle</keyword>
<feature type="transmembrane region" description="Helical" evidence="6">
    <location>
        <begin position="50"/>
        <end position="68"/>
    </location>
</feature>